<reference evidence="3" key="1">
    <citation type="submission" date="2020-11" db="EMBL/GenBank/DDBJ databases">
        <authorList>
            <consortium name="DOE Joint Genome Institute"/>
            <person name="Ahrendt S."/>
            <person name="Riley R."/>
            <person name="Andreopoulos W."/>
            <person name="Labutti K."/>
            <person name="Pangilinan J."/>
            <person name="Ruiz-Duenas F.J."/>
            <person name="Barrasa J.M."/>
            <person name="Sanchez-Garcia M."/>
            <person name="Camarero S."/>
            <person name="Miyauchi S."/>
            <person name="Serrano A."/>
            <person name="Linde D."/>
            <person name="Babiker R."/>
            <person name="Drula E."/>
            <person name="Ayuso-Fernandez I."/>
            <person name="Pacheco R."/>
            <person name="Padilla G."/>
            <person name="Ferreira P."/>
            <person name="Barriuso J."/>
            <person name="Kellner H."/>
            <person name="Castanera R."/>
            <person name="Alfaro M."/>
            <person name="Ramirez L."/>
            <person name="Pisabarro A.G."/>
            <person name="Kuo A."/>
            <person name="Tritt A."/>
            <person name="Lipzen A."/>
            <person name="He G."/>
            <person name="Yan M."/>
            <person name="Ng V."/>
            <person name="Cullen D."/>
            <person name="Martin F."/>
            <person name="Rosso M.-N."/>
            <person name="Henrissat B."/>
            <person name="Hibbett D."/>
            <person name="Martinez A.T."/>
            <person name="Grigoriev I.V."/>
        </authorList>
    </citation>
    <scope>NUCLEOTIDE SEQUENCE</scope>
    <source>
        <strain evidence="3">MF-IS2</strain>
    </source>
</reference>
<dbReference type="Proteomes" id="UP000807342">
    <property type="component" value="Unassembled WGS sequence"/>
</dbReference>
<accession>A0A9P6CA26</accession>
<comment type="similarity">
    <text evidence="1">Belongs to the MDM20/NAA25 family.</text>
</comment>
<sequence>MSTAALERQIRPIYDALDTGSNKSALVTCNKLLKKYPRNELIKALKALALVRSQKVEEALILCDEVLEVKPTSDATLTAMMHVLRGLGRHKDMVKMFEEAYKQQPLNEELGAQTFFANVRAGQWKSAQLVATRMNKQFQDDRYLYWTIICTVLQAEEPGTQPEMRNILYRLAQRLMVSSPTPSYINAERFHLHLSILLKLNLVDDAHKLLDSQVGKNICATNLSCNELRREVWKLKGLVKEEGEQAKNLITEKNDRNWLEFLSLLDGTFVELTGGEVAPSEEALEAARTNVQETKELLLRVVEKDGPKDRSGLLALLELEKRTRVHGLSDDKTRLVCLLKEYFEKIGDKACCYEDLKPYIELGSDELAQWTSFLDAVSTSFSTGKELRRLINVYKLQRYNLSEITLEAETTRATLYTEKYIEALKLGVDLPTTELQPADDLVLLAASSYVSLWKLTNDDGYLYTATALLEYALTKSKQSFLTRLMLIRIYRLLGAPAQALEHYRALPIKQVQNDTLSHFVLSRSSTFSLAATGDLTFATECLESTQIYLSNSQETGDFIIRAFTSEKYSQIPEFIIFEDRLENSLQRDLVKMEHLRMRLAHENMNSDIIDMELIELKFIFDRVHHDNRDTAILSDYQPRSSPNFNEQTLLFNTFEGFGFLRTMLKVYIRALQQGSDLDDTVEEKLLIGDRPKQRVDLASGVTLRDRLIVQPEEDLEELTQDEALLVEFASALADWLEVYHDYTRPPPAIVLAEASKQTELKTGHPLKGIEITSANGNGHKKDEESPAFVEPPEVVTSFFEDIKARFDEVKDANSPVEALHLAAVAQEAFLILIIETLRFKNQTVVKQNKLGTLVASIKTIRTNAISNLKDISTDLVKRGESEGTSEARKAFVEECSGIINAGIDHDFVLNIAKKETDARKKVLEGFGKGINRICANYTSS</sequence>
<evidence type="ECO:0000256" key="2">
    <source>
        <dbReference type="SAM" id="MobiDB-lite"/>
    </source>
</evidence>
<gene>
    <name evidence="3" type="ORF">P691DRAFT_796111</name>
</gene>
<comment type="caution">
    <text evidence="3">The sequence shown here is derived from an EMBL/GenBank/DDBJ whole genome shotgun (WGS) entry which is preliminary data.</text>
</comment>
<feature type="region of interest" description="Disordered" evidence="2">
    <location>
        <begin position="768"/>
        <end position="787"/>
    </location>
</feature>
<dbReference type="EMBL" id="MU151053">
    <property type="protein sequence ID" value="KAF9454555.1"/>
    <property type="molecule type" value="Genomic_DNA"/>
</dbReference>
<name>A0A9P6CA26_9AGAR</name>
<dbReference type="PANTHER" id="PTHR22767:SF3">
    <property type="entry name" value="N-ALPHA-ACETYLTRANSFERASE 25, NATB AUXILIARY SUBUNIT"/>
    <property type="match status" value="1"/>
</dbReference>
<dbReference type="Gene3D" id="1.25.40.1040">
    <property type="match status" value="1"/>
</dbReference>
<dbReference type="OrthoDB" id="1874341at2759"/>
<evidence type="ECO:0000256" key="1">
    <source>
        <dbReference type="ARBA" id="ARBA00006298"/>
    </source>
</evidence>
<proteinExistence type="inferred from homology"/>
<dbReference type="GO" id="GO:0031416">
    <property type="term" value="C:NatB complex"/>
    <property type="evidence" value="ECO:0007669"/>
    <property type="project" value="TreeGrafter"/>
</dbReference>
<dbReference type="AlphaFoldDB" id="A0A9P6CA26"/>
<evidence type="ECO:0000313" key="4">
    <source>
        <dbReference type="Proteomes" id="UP000807342"/>
    </source>
</evidence>
<organism evidence="3 4">
    <name type="scientific">Macrolepiota fuliginosa MF-IS2</name>
    <dbReference type="NCBI Taxonomy" id="1400762"/>
    <lineage>
        <taxon>Eukaryota</taxon>
        <taxon>Fungi</taxon>
        <taxon>Dikarya</taxon>
        <taxon>Basidiomycota</taxon>
        <taxon>Agaricomycotina</taxon>
        <taxon>Agaricomycetes</taxon>
        <taxon>Agaricomycetidae</taxon>
        <taxon>Agaricales</taxon>
        <taxon>Agaricineae</taxon>
        <taxon>Agaricaceae</taxon>
        <taxon>Macrolepiota</taxon>
    </lineage>
</organism>
<protein>
    <submittedName>
        <fullName evidence="3">Actin cytoskeleton organization protein</fullName>
    </submittedName>
</protein>
<dbReference type="InterPro" id="IPR011990">
    <property type="entry name" value="TPR-like_helical_dom_sf"/>
</dbReference>
<dbReference type="InterPro" id="IPR019183">
    <property type="entry name" value="NAA25_NatB_aux_su"/>
</dbReference>
<dbReference type="PANTHER" id="PTHR22767">
    <property type="entry name" value="N-TERMINAL ACETYLTRANSFERASE-RELATED"/>
    <property type="match status" value="1"/>
</dbReference>
<evidence type="ECO:0000313" key="3">
    <source>
        <dbReference type="EMBL" id="KAF9454555.1"/>
    </source>
</evidence>
<dbReference type="Pfam" id="PF09797">
    <property type="entry name" value="NatB_MDM20"/>
    <property type="match status" value="1"/>
</dbReference>
<dbReference type="SUPFAM" id="SSF48452">
    <property type="entry name" value="TPR-like"/>
    <property type="match status" value="1"/>
</dbReference>
<keyword evidence="4" id="KW-1185">Reference proteome</keyword>